<sequence>MMNPMIEAQLAHRSIRAYSQSKLTAEQLKTLLTVARHGATSAYQQQTTIIHVTDPKVREQIYQASGQPYVGGDRGELFLFIADLYRNAKIREEAGVDIEDLARMNLFLQACQDTLIAAQNMVAAAESLGLGTVYLGSITADPRLVIEALKLPRLTYPLVGLLVGEPEQSPQFKPRLPQSIVVSENAYPDFENFHEALAEYDAVVQQYYDLRDTTKTIGTFTSRIEKLLGKGAADQSPVLEILHEQGLGLK</sequence>
<organism evidence="7 8">
    <name type="scientific">Boudabousia tangfeifanii</name>
    <dbReference type="NCBI Taxonomy" id="1912795"/>
    <lineage>
        <taxon>Bacteria</taxon>
        <taxon>Bacillati</taxon>
        <taxon>Actinomycetota</taxon>
        <taxon>Actinomycetes</taxon>
        <taxon>Actinomycetales</taxon>
        <taxon>Actinomycetaceae</taxon>
        <taxon>Boudabousia</taxon>
    </lineage>
</organism>
<evidence type="ECO:0000256" key="4">
    <source>
        <dbReference type="ARBA" id="ARBA00023002"/>
    </source>
</evidence>
<dbReference type="PIRSF" id="PIRSF005426">
    <property type="entry name" value="Frp"/>
    <property type="match status" value="1"/>
</dbReference>
<accession>A0A1D9MMT5</accession>
<evidence type="ECO:0000259" key="6">
    <source>
        <dbReference type="Pfam" id="PF00881"/>
    </source>
</evidence>
<evidence type="ECO:0000313" key="7">
    <source>
        <dbReference type="EMBL" id="AOZ73460.1"/>
    </source>
</evidence>
<dbReference type="InterPro" id="IPR016446">
    <property type="entry name" value="Flavin_OxRdtase_Frp"/>
</dbReference>
<dbReference type="PANTHER" id="PTHR43425:SF2">
    <property type="entry name" value="OXYGEN-INSENSITIVE NADPH NITROREDUCTASE"/>
    <property type="match status" value="1"/>
</dbReference>
<keyword evidence="5" id="KW-0521">NADP</keyword>
<evidence type="ECO:0000256" key="3">
    <source>
        <dbReference type="ARBA" id="ARBA00022643"/>
    </source>
</evidence>
<name>A0A1D9MMT5_9ACTO</name>
<dbReference type="EMBL" id="CP017812">
    <property type="protein sequence ID" value="AOZ73460.1"/>
    <property type="molecule type" value="Genomic_DNA"/>
</dbReference>
<protein>
    <submittedName>
        <fullName evidence="7">NADPH-dependent oxidoreductase</fullName>
    </submittedName>
</protein>
<feature type="domain" description="Nitroreductase" evidence="6">
    <location>
        <begin position="12"/>
        <end position="164"/>
    </location>
</feature>
<dbReference type="PANTHER" id="PTHR43425">
    <property type="entry name" value="OXYGEN-INSENSITIVE NADPH NITROREDUCTASE"/>
    <property type="match status" value="1"/>
</dbReference>
<evidence type="ECO:0000256" key="1">
    <source>
        <dbReference type="ARBA" id="ARBA00008366"/>
    </source>
</evidence>
<dbReference type="InterPro" id="IPR000415">
    <property type="entry name" value="Nitroreductase-like"/>
</dbReference>
<evidence type="ECO:0000313" key="8">
    <source>
        <dbReference type="Proteomes" id="UP000176288"/>
    </source>
</evidence>
<dbReference type="GO" id="GO:0016491">
    <property type="term" value="F:oxidoreductase activity"/>
    <property type="evidence" value="ECO:0007669"/>
    <property type="project" value="UniProtKB-UniRule"/>
</dbReference>
<dbReference type="RefSeq" id="WP_071164923.1">
    <property type="nucleotide sequence ID" value="NZ_CP017812.1"/>
</dbReference>
<dbReference type="InterPro" id="IPR029479">
    <property type="entry name" value="Nitroreductase"/>
</dbReference>
<dbReference type="Pfam" id="PF00881">
    <property type="entry name" value="Nitroreductase"/>
    <property type="match status" value="1"/>
</dbReference>
<gene>
    <name evidence="7" type="ORF">BK816_04100</name>
</gene>
<proteinExistence type="inferred from homology"/>
<dbReference type="KEGG" id="avu:BK816_04100"/>
<dbReference type="AlphaFoldDB" id="A0A1D9MMT5"/>
<dbReference type="SUPFAM" id="SSF55469">
    <property type="entry name" value="FMN-dependent nitroreductase-like"/>
    <property type="match status" value="1"/>
</dbReference>
<keyword evidence="8" id="KW-1185">Reference proteome</keyword>
<comment type="similarity">
    <text evidence="1 5">Belongs to the flavin oxidoreductase frp family.</text>
</comment>
<keyword evidence="2 5" id="KW-0285">Flavoprotein</keyword>
<dbReference type="Proteomes" id="UP000176288">
    <property type="component" value="Chromosome"/>
</dbReference>
<dbReference type="STRING" id="1912795.BK816_04100"/>
<keyword evidence="4 5" id="KW-0560">Oxidoreductase</keyword>
<keyword evidence="3 5" id="KW-0288">FMN</keyword>
<evidence type="ECO:0000256" key="5">
    <source>
        <dbReference type="PIRNR" id="PIRNR005426"/>
    </source>
</evidence>
<reference evidence="7 8" key="1">
    <citation type="submission" date="2016-10" db="EMBL/GenBank/DDBJ databases">
        <title>Actinomyces aegypiusis sp. nov., isolated from the Aegypius monachus in Qinghai Tibet Plateau China.</title>
        <authorList>
            <person name="Wang Y."/>
        </authorList>
    </citation>
    <scope>NUCLEOTIDE SEQUENCE [LARGE SCALE GENOMIC DNA]</scope>
    <source>
        <strain evidence="7 8">VUL4_3</strain>
    </source>
</reference>
<dbReference type="Gene3D" id="3.40.109.10">
    <property type="entry name" value="NADH Oxidase"/>
    <property type="match status" value="1"/>
</dbReference>
<evidence type="ECO:0000256" key="2">
    <source>
        <dbReference type="ARBA" id="ARBA00022630"/>
    </source>
</evidence>